<dbReference type="Proteomes" id="UP000000305">
    <property type="component" value="Unassembled WGS sequence"/>
</dbReference>
<dbReference type="AlphaFoldDB" id="E9G0L4"/>
<dbReference type="InParanoid" id="E9G0L4"/>
<name>E9G0L4_DAPPU</name>
<organism evidence="1 2">
    <name type="scientific">Daphnia pulex</name>
    <name type="common">Water flea</name>
    <dbReference type="NCBI Taxonomy" id="6669"/>
    <lineage>
        <taxon>Eukaryota</taxon>
        <taxon>Metazoa</taxon>
        <taxon>Ecdysozoa</taxon>
        <taxon>Arthropoda</taxon>
        <taxon>Crustacea</taxon>
        <taxon>Branchiopoda</taxon>
        <taxon>Diplostraca</taxon>
        <taxon>Cladocera</taxon>
        <taxon>Anomopoda</taxon>
        <taxon>Daphniidae</taxon>
        <taxon>Daphnia</taxon>
    </lineage>
</organism>
<evidence type="ECO:0000313" key="2">
    <source>
        <dbReference type="Proteomes" id="UP000000305"/>
    </source>
</evidence>
<dbReference type="KEGG" id="dpx:DAPPUDRAFT_235707"/>
<gene>
    <name evidence="1" type="ORF">DAPPUDRAFT_235707</name>
</gene>
<proteinExistence type="predicted"/>
<keyword evidence="2" id="KW-1185">Reference proteome</keyword>
<evidence type="ECO:0000313" key="1">
    <source>
        <dbReference type="EMBL" id="EFX87380.1"/>
    </source>
</evidence>
<reference evidence="1 2" key="1">
    <citation type="journal article" date="2011" name="Science">
        <title>The ecoresponsive genome of Daphnia pulex.</title>
        <authorList>
            <person name="Colbourne J.K."/>
            <person name="Pfrender M.E."/>
            <person name="Gilbert D."/>
            <person name="Thomas W.K."/>
            <person name="Tucker A."/>
            <person name="Oakley T.H."/>
            <person name="Tokishita S."/>
            <person name="Aerts A."/>
            <person name="Arnold G.J."/>
            <person name="Basu M.K."/>
            <person name="Bauer D.J."/>
            <person name="Caceres C.E."/>
            <person name="Carmel L."/>
            <person name="Casola C."/>
            <person name="Choi J.H."/>
            <person name="Detter J.C."/>
            <person name="Dong Q."/>
            <person name="Dusheyko S."/>
            <person name="Eads B.D."/>
            <person name="Frohlich T."/>
            <person name="Geiler-Samerotte K.A."/>
            <person name="Gerlach D."/>
            <person name="Hatcher P."/>
            <person name="Jogdeo S."/>
            <person name="Krijgsveld J."/>
            <person name="Kriventseva E.V."/>
            <person name="Kultz D."/>
            <person name="Laforsch C."/>
            <person name="Lindquist E."/>
            <person name="Lopez J."/>
            <person name="Manak J.R."/>
            <person name="Muller J."/>
            <person name="Pangilinan J."/>
            <person name="Patwardhan R.P."/>
            <person name="Pitluck S."/>
            <person name="Pritham E.J."/>
            <person name="Rechtsteiner A."/>
            <person name="Rho M."/>
            <person name="Rogozin I.B."/>
            <person name="Sakarya O."/>
            <person name="Salamov A."/>
            <person name="Schaack S."/>
            <person name="Shapiro H."/>
            <person name="Shiga Y."/>
            <person name="Skalitzky C."/>
            <person name="Smith Z."/>
            <person name="Souvorov A."/>
            <person name="Sung W."/>
            <person name="Tang Z."/>
            <person name="Tsuchiya D."/>
            <person name="Tu H."/>
            <person name="Vos H."/>
            <person name="Wang M."/>
            <person name="Wolf Y.I."/>
            <person name="Yamagata H."/>
            <person name="Yamada T."/>
            <person name="Ye Y."/>
            <person name="Shaw J.R."/>
            <person name="Andrews J."/>
            <person name="Crease T.J."/>
            <person name="Tang H."/>
            <person name="Lucas S.M."/>
            <person name="Robertson H.M."/>
            <person name="Bork P."/>
            <person name="Koonin E.V."/>
            <person name="Zdobnov E.M."/>
            <person name="Grigoriev I.V."/>
            <person name="Lynch M."/>
            <person name="Boore J.L."/>
        </authorList>
    </citation>
    <scope>NUCLEOTIDE SEQUENCE [LARGE SCALE GENOMIC DNA]</scope>
</reference>
<accession>E9G0L4</accession>
<dbReference type="HOGENOM" id="CLU_2173534_0_0_1"/>
<protein>
    <submittedName>
        <fullName evidence="1">Uncharacterized protein</fullName>
    </submittedName>
</protein>
<dbReference type="EMBL" id="GL732528">
    <property type="protein sequence ID" value="EFX87380.1"/>
    <property type="molecule type" value="Genomic_DNA"/>
</dbReference>
<sequence length="110" mass="12561">MEKNNNNNPHVAKNLTPVARSSVEREQFQLLWMRVFNCDVTGVSADFYTAKTGGRAGANDVVVFVVERHPPLAFLRRNIIGSGAHKQQQRIQMPPTMWKHMEKLAVNTWM</sequence>